<dbReference type="EMBL" id="CP027666">
    <property type="protein sequence ID" value="AVO35977.1"/>
    <property type="molecule type" value="Genomic_DNA"/>
</dbReference>
<dbReference type="OrthoDB" id="7348799at2"/>
<organism evidence="3 4">
    <name type="scientific">Ottowia oryzae</name>
    <dbReference type="NCBI Taxonomy" id="2109914"/>
    <lineage>
        <taxon>Bacteria</taxon>
        <taxon>Pseudomonadati</taxon>
        <taxon>Pseudomonadota</taxon>
        <taxon>Betaproteobacteria</taxon>
        <taxon>Burkholderiales</taxon>
        <taxon>Comamonadaceae</taxon>
        <taxon>Ottowia</taxon>
    </lineage>
</organism>
<feature type="transmembrane region" description="Helical" evidence="1">
    <location>
        <begin position="50"/>
        <end position="67"/>
    </location>
</feature>
<reference evidence="3 4" key="1">
    <citation type="submission" date="2018-03" db="EMBL/GenBank/DDBJ databases">
        <title>Genome sequencing of Ottowia sp.</title>
        <authorList>
            <person name="Kim S.-J."/>
            <person name="Heo J."/>
            <person name="Kwon S.-W."/>
        </authorList>
    </citation>
    <scope>NUCLEOTIDE SEQUENCE [LARGE SCALE GENOMIC DNA]</scope>
    <source>
        <strain evidence="3 4">KADR8-3</strain>
    </source>
</reference>
<evidence type="ECO:0000259" key="2">
    <source>
        <dbReference type="Pfam" id="PF01569"/>
    </source>
</evidence>
<dbReference type="KEGG" id="otk:C6570_04575"/>
<gene>
    <name evidence="3" type="ORF">C6570_04575</name>
</gene>
<dbReference type="Proteomes" id="UP000239709">
    <property type="component" value="Chromosome"/>
</dbReference>
<evidence type="ECO:0000313" key="3">
    <source>
        <dbReference type="EMBL" id="AVO35977.1"/>
    </source>
</evidence>
<sequence length="213" mass="23651">MVALIGLALLGMWDVSGLDLPLARLFGDVGGFDWRNQWWMTRVLHDGARNASWALTLGLAVMIFWPRGVLRCLSRRERIGLLIGMLVCLTTMSLMKFTSTTSCPWDLSEFGGTASYVSHWRWGEADGGGGHCFPAGHATAGFAWISGWFWLRDRAPRAATVWLCAALLAGTALGLAQQVRGAHFMSHTLWTAWLCWSVSGAVWWALRRWAAPR</sequence>
<dbReference type="SUPFAM" id="SSF48317">
    <property type="entry name" value="Acid phosphatase/Vanadium-dependent haloperoxidase"/>
    <property type="match status" value="1"/>
</dbReference>
<name>A0A2S0MJH5_9BURK</name>
<proteinExistence type="predicted"/>
<accession>A0A2S0MJH5</accession>
<keyword evidence="1" id="KW-1133">Transmembrane helix</keyword>
<keyword evidence="1" id="KW-0472">Membrane</keyword>
<feature type="transmembrane region" description="Helical" evidence="1">
    <location>
        <begin position="158"/>
        <end position="176"/>
    </location>
</feature>
<dbReference type="Pfam" id="PF01569">
    <property type="entry name" value="PAP2"/>
    <property type="match status" value="1"/>
</dbReference>
<keyword evidence="4" id="KW-1185">Reference proteome</keyword>
<protein>
    <submittedName>
        <fullName evidence="3">Phosphatidic acid phosphatase</fullName>
    </submittedName>
</protein>
<keyword evidence="1" id="KW-0812">Transmembrane</keyword>
<evidence type="ECO:0000256" key="1">
    <source>
        <dbReference type="SAM" id="Phobius"/>
    </source>
</evidence>
<dbReference type="InterPro" id="IPR036938">
    <property type="entry name" value="PAP2/HPO_sf"/>
</dbReference>
<dbReference type="InterPro" id="IPR000326">
    <property type="entry name" value="PAP2/HPO"/>
</dbReference>
<feature type="transmembrane region" description="Helical" evidence="1">
    <location>
        <begin position="188"/>
        <end position="206"/>
    </location>
</feature>
<dbReference type="AlphaFoldDB" id="A0A2S0MJH5"/>
<evidence type="ECO:0000313" key="4">
    <source>
        <dbReference type="Proteomes" id="UP000239709"/>
    </source>
</evidence>
<dbReference type="CDD" id="cd03396">
    <property type="entry name" value="PAP2_like_6"/>
    <property type="match status" value="1"/>
</dbReference>
<feature type="domain" description="Phosphatidic acid phosphatase type 2/haloperoxidase" evidence="2">
    <location>
        <begin position="81"/>
        <end position="208"/>
    </location>
</feature>
<feature type="transmembrane region" description="Helical" evidence="1">
    <location>
        <begin position="79"/>
        <end position="98"/>
    </location>
</feature>
<feature type="transmembrane region" description="Helical" evidence="1">
    <location>
        <begin position="133"/>
        <end position="151"/>
    </location>
</feature>